<dbReference type="RefSeq" id="WP_185058834.1">
    <property type="nucleotide sequence ID" value="NZ_BAABJP010000001.1"/>
</dbReference>
<evidence type="ECO:0000256" key="2">
    <source>
        <dbReference type="ARBA" id="ARBA00022827"/>
    </source>
</evidence>
<proteinExistence type="predicted"/>
<accession>A0ABP9PLT5</accession>
<dbReference type="EMBL" id="BAABJP010000001">
    <property type="protein sequence ID" value="GAA5146462.1"/>
    <property type="molecule type" value="Genomic_DNA"/>
</dbReference>
<name>A0ABP9PLT5_9PSEU</name>
<keyword evidence="2" id="KW-0274">FAD</keyword>
<protein>
    <recommendedName>
        <fullName evidence="4">Acyl-CoA dehydrogenase/oxidase C-terminal domain-containing protein</fullName>
    </recommendedName>
</protein>
<sequence length="331" mass="35259">MISTDEVRMLADTVAKVLDDTPRGELLATLDELGWFELWSAEPRAAARALFGQQGRLAPRTSPTLFPLLGARALGLEEDLAQAPPALLPRLDGFTDGFVAPEPDGSVVALGQLDALDAAERAVLPVALPDGPALLAVPVAGLDRLPVTGLDPELGLCRVVMGEQALRGADRVAVGAPARESWAEAVAVGQRLLAEELLGVVAEQLRLALDHARSREQFGRPIGSFQAVKHKLAEVHASVTVAELAVHEAWLDPRPLVAGLAKLLANRAVEVANTHCQQVLGGIGFTWEHSFHWYLRRGRVLAALLGSRAQLTGRLGADCIARRALPVVARL</sequence>
<dbReference type="PANTHER" id="PTHR43884">
    <property type="entry name" value="ACYL-COA DEHYDROGENASE"/>
    <property type="match status" value="1"/>
</dbReference>
<dbReference type="PANTHER" id="PTHR43884:SF20">
    <property type="entry name" value="ACYL-COA DEHYDROGENASE FADE28"/>
    <property type="match status" value="1"/>
</dbReference>
<evidence type="ECO:0000256" key="3">
    <source>
        <dbReference type="ARBA" id="ARBA00023002"/>
    </source>
</evidence>
<organism evidence="5 6">
    <name type="scientific">Pseudonocardia eucalypti</name>
    <dbReference type="NCBI Taxonomy" id="648755"/>
    <lineage>
        <taxon>Bacteria</taxon>
        <taxon>Bacillati</taxon>
        <taxon>Actinomycetota</taxon>
        <taxon>Actinomycetes</taxon>
        <taxon>Pseudonocardiales</taxon>
        <taxon>Pseudonocardiaceae</taxon>
        <taxon>Pseudonocardia</taxon>
    </lineage>
</organism>
<dbReference type="SUPFAM" id="SSF47203">
    <property type="entry name" value="Acyl-CoA dehydrogenase C-terminal domain-like"/>
    <property type="match status" value="1"/>
</dbReference>
<reference evidence="6" key="1">
    <citation type="journal article" date="2019" name="Int. J. Syst. Evol. Microbiol.">
        <title>The Global Catalogue of Microorganisms (GCM) 10K type strain sequencing project: providing services to taxonomists for standard genome sequencing and annotation.</title>
        <authorList>
            <consortium name="The Broad Institute Genomics Platform"/>
            <consortium name="The Broad Institute Genome Sequencing Center for Infectious Disease"/>
            <person name="Wu L."/>
            <person name="Ma J."/>
        </authorList>
    </citation>
    <scope>NUCLEOTIDE SEQUENCE [LARGE SCALE GENOMIC DNA]</scope>
    <source>
        <strain evidence="6">JCM 18303</strain>
    </source>
</reference>
<keyword evidence="6" id="KW-1185">Reference proteome</keyword>
<dbReference type="Pfam" id="PF00441">
    <property type="entry name" value="Acyl-CoA_dh_1"/>
    <property type="match status" value="1"/>
</dbReference>
<gene>
    <name evidence="5" type="ORF">GCM10023321_05980</name>
</gene>
<evidence type="ECO:0000313" key="5">
    <source>
        <dbReference type="EMBL" id="GAA5146462.1"/>
    </source>
</evidence>
<dbReference type="InterPro" id="IPR009075">
    <property type="entry name" value="AcylCo_DH/oxidase_C"/>
</dbReference>
<evidence type="ECO:0000259" key="4">
    <source>
        <dbReference type="Pfam" id="PF00441"/>
    </source>
</evidence>
<dbReference type="InterPro" id="IPR036250">
    <property type="entry name" value="AcylCo_DH-like_C"/>
</dbReference>
<evidence type="ECO:0000256" key="1">
    <source>
        <dbReference type="ARBA" id="ARBA00022630"/>
    </source>
</evidence>
<dbReference type="Proteomes" id="UP001428817">
    <property type="component" value="Unassembled WGS sequence"/>
</dbReference>
<comment type="caution">
    <text evidence="5">The sequence shown here is derived from an EMBL/GenBank/DDBJ whole genome shotgun (WGS) entry which is preliminary data.</text>
</comment>
<keyword evidence="3" id="KW-0560">Oxidoreductase</keyword>
<feature type="domain" description="Acyl-CoA dehydrogenase/oxidase C-terminal" evidence="4">
    <location>
        <begin position="194"/>
        <end position="309"/>
    </location>
</feature>
<dbReference type="Gene3D" id="1.20.140.10">
    <property type="entry name" value="Butyryl-CoA Dehydrogenase, subunit A, domain 3"/>
    <property type="match status" value="1"/>
</dbReference>
<evidence type="ECO:0000313" key="6">
    <source>
        <dbReference type="Proteomes" id="UP001428817"/>
    </source>
</evidence>
<keyword evidence="1" id="KW-0285">Flavoprotein</keyword>